<proteinExistence type="predicted"/>
<evidence type="ECO:0000313" key="2">
    <source>
        <dbReference type="EMBL" id="OAD79117.1"/>
    </source>
</evidence>
<protein>
    <submittedName>
        <fullName evidence="2">Uncharacterized protein</fullName>
    </submittedName>
</protein>
<sequence length="118" mass="13480">MDSITAAQRDKLAREVMREQAALETQRYEQELHRASVYSTASSATNGRRLSANRPMADPNAFMTNSEVNQFDRGVWQKNMSPSDRAKELASEMKAKQKMRGQVREKMVKVGDKVMRVE</sequence>
<dbReference type="Proteomes" id="UP000077315">
    <property type="component" value="Unassembled WGS sequence"/>
</dbReference>
<gene>
    <name evidence="2" type="ORF">PHYBLDRAFT_139152</name>
</gene>
<evidence type="ECO:0000256" key="1">
    <source>
        <dbReference type="SAM" id="MobiDB-lite"/>
    </source>
</evidence>
<feature type="compositionally biased region" description="Basic and acidic residues" evidence="1">
    <location>
        <begin position="102"/>
        <end position="118"/>
    </location>
</feature>
<feature type="compositionally biased region" description="Polar residues" evidence="1">
    <location>
        <begin position="39"/>
        <end position="48"/>
    </location>
</feature>
<organism evidence="2 3">
    <name type="scientific">Phycomyces blakesleeanus (strain ATCC 8743b / DSM 1359 / FGSC 10004 / NBRC 33097 / NRRL 1555)</name>
    <dbReference type="NCBI Taxonomy" id="763407"/>
    <lineage>
        <taxon>Eukaryota</taxon>
        <taxon>Fungi</taxon>
        <taxon>Fungi incertae sedis</taxon>
        <taxon>Mucoromycota</taxon>
        <taxon>Mucoromycotina</taxon>
        <taxon>Mucoromycetes</taxon>
        <taxon>Mucorales</taxon>
        <taxon>Phycomycetaceae</taxon>
        <taxon>Phycomyces</taxon>
    </lineage>
</organism>
<dbReference type="RefSeq" id="XP_018297157.1">
    <property type="nucleotide sequence ID" value="XM_018430170.1"/>
</dbReference>
<feature type="region of interest" description="Disordered" evidence="1">
    <location>
        <begin position="92"/>
        <end position="118"/>
    </location>
</feature>
<feature type="region of interest" description="Disordered" evidence="1">
    <location>
        <begin position="39"/>
        <end position="62"/>
    </location>
</feature>
<dbReference type="OrthoDB" id="2223116at2759"/>
<dbReference type="InParanoid" id="A0A167Q5U1"/>
<evidence type="ECO:0000313" key="3">
    <source>
        <dbReference type="Proteomes" id="UP000077315"/>
    </source>
</evidence>
<dbReference type="EMBL" id="KV440972">
    <property type="protein sequence ID" value="OAD79117.1"/>
    <property type="molecule type" value="Genomic_DNA"/>
</dbReference>
<dbReference type="GeneID" id="28991076"/>
<name>A0A167Q5U1_PHYB8</name>
<keyword evidence="3" id="KW-1185">Reference proteome</keyword>
<reference evidence="3" key="1">
    <citation type="submission" date="2015-06" db="EMBL/GenBank/DDBJ databases">
        <title>Expansion of signal transduction pathways in fungi by whole-genome duplication.</title>
        <authorList>
            <consortium name="DOE Joint Genome Institute"/>
            <person name="Corrochano L.M."/>
            <person name="Kuo A."/>
            <person name="Marcet-Houben M."/>
            <person name="Polaino S."/>
            <person name="Salamov A."/>
            <person name="Villalobos J.M."/>
            <person name="Alvarez M.I."/>
            <person name="Avalos J."/>
            <person name="Benito E.P."/>
            <person name="Benoit I."/>
            <person name="Burger G."/>
            <person name="Camino L.P."/>
            <person name="Canovas D."/>
            <person name="Cerda-Olmedo E."/>
            <person name="Cheng J.-F."/>
            <person name="Dominguez A."/>
            <person name="Elias M."/>
            <person name="Eslava A.P."/>
            <person name="Glaser F."/>
            <person name="Grimwood J."/>
            <person name="Gutierrez G."/>
            <person name="Heitman J."/>
            <person name="Henrissat B."/>
            <person name="Iturriaga E.A."/>
            <person name="Lang B.F."/>
            <person name="Lavin J.L."/>
            <person name="Lee S."/>
            <person name="Li W."/>
            <person name="Lindquist E."/>
            <person name="Lopez-Garcia S."/>
            <person name="Luque E.M."/>
            <person name="Marcos A.T."/>
            <person name="Martin J."/>
            <person name="McCluskey K."/>
            <person name="Medina H.R."/>
            <person name="Miralles-Duran A."/>
            <person name="Miyazaki A."/>
            <person name="Munoz-Torres E."/>
            <person name="Oguiza J.A."/>
            <person name="Ohm R."/>
            <person name="Olmedo M."/>
            <person name="Orejas M."/>
            <person name="Ortiz-Castellanos L."/>
            <person name="Pisabarro A.G."/>
            <person name="Rodriguez-Romero J."/>
            <person name="Ruiz-Herrera J."/>
            <person name="Ruiz-Vazquez R."/>
            <person name="Sanz C."/>
            <person name="Schackwitz W."/>
            <person name="Schmutz J."/>
            <person name="Shahriari M."/>
            <person name="Shelest E."/>
            <person name="Silva-Franco F."/>
            <person name="Soanes D."/>
            <person name="Syed K."/>
            <person name="Tagua V.G."/>
            <person name="Talbot N.J."/>
            <person name="Thon M."/>
            <person name="De vries R.P."/>
            <person name="Wiebenga A."/>
            <person name="Yadav J.S."/>
            <person name="Braun E.L."/>
            <person name="Baker S."/>
            <person name="Garre V."/>
            <person name="Horwitz B."/>
            <person name="Torres-Martinez S."/>
            <person name="Idnurm A."/>
            <person name="Herrera-Estrella A."/>
            <person name="Gabaldon T."/>
            <person name="Grigoriev I.V."/>
        </authorList>
    </citation>
    <scope>NUCLEOTIDE SEQUENCE [LARGE SCALE GENOMIC DNA]</scope>
    <source>
        <strain evidence="3">NRRL 1555(-)</strain>
    </source>
</reference>
<accession>A0A167Q5U1</accession>
<dbReference type="VEuPathDB" id="FungiDB:PHYBLDRAFT_139152"/>
<dbReference type="AlphaFoldDB" id="A0A167Q5U1"/>